<reference evidence="1" key="1">
    <citation type="submission" date="2021-06" db="EMBL/GenBank/DDBJ databases">
        <authorList>
            <person name="Kallberg Y."/>
            <person name="Tangrot J."/>
            <person name="Rosling A."/>
        </authorList>
    </citation>
    <scope>NUCLEOTIDE SEQUENCE</scope>
    <source>
        <strain evidence="1">IN212</strain>
    </source>
</reference>
<feature type="non-terminal residue" evidence="1">
    <location>
        <position position="87"/>
    </location>
</feature>
<proteinExistence type="predicted"/>
<keyword evidence="2" id="KW-1185">Reference proteome</keyword>
<feature type="non-terminal residue" evidence="1">
    <location>
        <position position="1"/>
    </location>
</feature>
<dbReference type="Proteomes" id="UP000789396">
    <property type="component" value="Unassembled WGS sequence"/>
</dbReference>
<dbReference type="OrthoDB" id="1470350at2759"/>
<gene>
    <name evidence="1" type="ORF">RFULGI_LOCUS16044</name>
</gene>
<comment type="caution">
    <text evidence="1">The sequence shown here is derived from an EMBL/GenBank/DDBJ whole genome shotgun (WGS) entry which is preliminary data.</text>
</comment>
<protein>
    <submittedName>
        <fullName evidence="1">1589_t:CDS:1</fullName>
    </submittedName>
</protein>
<name>A0A9N9NXU4_9GLOM</name>
<evidence type="ECO:0000313" key="2">
    <source>
        <dbReference type="Proteomes" id="UP000789396"/>
    </source>
</evidence>
<dbReference type="EMBL" id="CAJVPZ010054805">
    <property type="protein sequence ID" value="CAG8783594.1"/>
    <property type="molecule type" value="Genomic_DNA"/>
</dbReference>
<sequence length="87" mass="10039">HPKEMDYIPNISLFKLLLLLIRNKGQDDIQKFIIESDPDKIGLVKIWAQQRKLASLAFHRALNPKMTGECTNEFITLLSKKTDTPMD</sequence>
<dbReference type="AlphaFoldDB" id="A0A9N9NXU4"/>
<accession>A0A9N9NXU4</accession>
<evidence type="ECO:0000313" key="1">
    <source>
        <dbReference type="EMBL" id="CAG8783594.1"/>
    </source>
</evidence>
<organism evidence="1 2">
    <name type="scientific">Racocetra fulgida</name>
    <dbReference type="NCBI Taxonomy" id="60492"/>
    <lineage>
        <taxon>Eukaryota</taxon>
        <taxon>Fungi</taxon>
        <taxon>Fungi incertae sedis</taxon>
        <taxon>Mucoromycota</taxon>
        <taxon>Glomeromycotina</taxon>
        <taxon>Glomeromycetes</taxon>
        <taxon>Diversisporales</taxon>
        <taxon>Gigasporaceae</taxon>
        <taxon>Racocetra</taxon>
    </lineage>
</organism>